<feature type="transmembrane region" description="Helical" evidence="1">
    <location>
        <begin position="7"/>
        <end position="23"/>
    </location>
</feature>
<keyword evidence="1" id="KW-1133">Transmembrane helix</keyword>
<protein>
    <submittedName>
        <fullName evidence="2">Conjugal transfer protein TraX</fullName>
    </submittedName>
</protein>
<dbReference type="Pfam" id="PF05857">
    <property type="entry name" value="TraX"/>
    <property type="match status" value="1"/>
</dbReference>
<dbReference type="AlphaFoldDB" id="A0AAW5B065"/>
<reference evidence="2 3" key="1">
    <citation type="journal article" date="2022" name="Evol. Bioinform. Online">
        <title>Draft Genome Sequence of Oceanobacillus jordanicus Strain GSFE11, a Halotolerant Plant Growth-Promoting Bacterial Endophyte Isolated From the Jordan Valley.</title>
        <authorList>
            <person name="Alhindi T."/>
            <person name="Albdaiwi R."/>
        </authorList>
    </citation>
    <scope>NUCLEOTIDE SEQUENCE [LARGE SCALE GENOMIC DNA]</scope>
    <source>
        <strain evidence="2 3">GSFE11</strain>
    </source>
</reference>
<gene>
    <name evidence="2" type="ORF">K3T81_04265</name>
</gene>
<organism evidence="2 3">
    <name type="scientific">Oceanobacillus jordanicus</name>
    <dbReference type="NCBI Taxonomy" id="2867266"/>
    <lineage>
        <taxon>Bacteria</taxon>
        <taxon>Bacillati</taxon>
        <taxon>Bacillota</taxon>
        <taxon>Bacilli</taxon>
        <taxon>Bacillales</taxon>
        <taxon>Bacillaceae</taxon>
        <taxon>Oceanobacillus</taxon>
    </lineage>
</organism>
<keyword evidence="3" id="KW-1185">Reference proteome</keyword>
<sequence length="271" mass="31901">MTNTKLKIVALIAMLIDHIGYFIPDTPEWFRWIGRIAAPVFIYCIVIGYKNTSNRKKYFLRLYVFTVGMAFLNLAINQKLYSLFKLGSIPNHDYYIMNNFFAPLFFIVFLIFLIENRRIGSIFLLFLWQFFSTFAFYFIVEEYKLFVPADVNPTYQFLGSLFGNVLFMEGSILFIILGVIFYLSDGDRVKSAVGYTMFCLIILIVIQKVKVVRITILSVLIPFGDYQWMMIFALPLLLLYNGKKGMGLKYFFYIFYPVHIIILYFIGLWLR</sequence>
<feature type="transmembrane region" description="Helical" evidence="1">
    <location>
        <begin position="96"/>
        <end position="114"/>
    </location>
</feature>
<feature type="transmembrane region" description="Helical" evidence="1">
    <location>
        <begin position="192"/>
        <end position="209"/>
    </location>
</feature>
<evidence type="ECO:0000256" key="1">
    <source>
        <dbReference type="SAM" id="Phobius"/>
    </source>
</evidence>
<name>A0AAW5B065_9BACI</name>
<feature type="transmembrane region" description="Helical" evidence="1">
    <location>
        <begin position="58"/>
        <end position="76"/>
    </location>
</feature>
<dbReference type="RefSeq" id="WP_238018498.1">
    <property type="nucleotide sequence ID" value="NZ_JAIFZM010000003.1"/>
</dbReference>
<accession>A0AAW5B065</accession>
<evidence type="ECO:0000313" key="2">
    <source>
        <dbReference type="EMBL" id="MCG3418360.1"/>
    </source>
</evidence>
<feature type="transmembrane region" description="Helical" evidence="1">
    <location>
        <begin position="121"/>
        <end position="140"/>
    </location>
</feature>
<feature type="transmembrane region" description="Helical" evidence="1">
    <location>
        <begin position="29"/>
        <end position="49"/>
    </location>
</feature>
<keyword evidence="1" id="KW-0812">Transmembrane</keyword>
<dbReference type="EMBL" id="JAIFZM010000003">
    <property type="protein sequence ID" value="MCG3418360.1"/>
    <property type="molecule type" value="Genomic_DNA"/>
</dbReference>
<feature type="transmembrane region" description="Helical" evidence="1">
    <location>
        <begin position="215"/>
        <end position="238"/>
    </location>
</feature>
<proteinExistence type="predicted"/>
<evidence type="ECO:0000313" key="3">
    <source>
        <dbReference type="Proteomes" id="UP001199631"/>
    </source>
</evidence>
<dbReference type="InterPro" id="IPR008875">
    <property type="entry name" value="TraX"/>
</dbReference>
<comment type="caution">
    <text evidence="2">The sequence shown here is derived from an EMBL/GenBank/DDBJ whole genome shotgun (WGS) entry which is preliminary data.</text>
</comment>
<dbReference type="Proteomes" id="UP001199631">
    <property type="component" value="Unassembled WGS sequence"/>
</dbReference>
<keyword evidence="1" id="KW-0472">Membrane</keyword>
<feature type="transmembrane region" description="Helical" evidence="1">
    <location>
        <begin position="160"/>
        <end position="183"/>
    </location>
</feature>
<feature type="transmembrane region" description="Helical" evidence="1">
    <location>
        <begin position="250"/>
        <end position="270"/>
    </location>
</feature>